<dbReference type="Proteomes" id="UP000193738">
    <property type="component" value="Unassembled WGS sequence"/>
</dbReference>
<dbReference type="STRING" id="1777.AWC07_10410"/>
<evidence type="ECO:0000313" key="1">
    <source>
        <dbReference type="EMBL" id="ORV66855.1"/>
    </source>
</evidence>
<keyword evidence="2" id="KW-1185">Reference proteome</keyword>
<dbReference type="InterPro" id="IPR000415">
    <property type="entry name" value="Nitroreductase-like"/>
</dbReference>
<dbReference type="NCBIfam" id="NF047509">
    <property type="entry name" value="Rv3131_FMN_oxido"/>
    <property type="match status" value="1"/>
</dbReference>
<name>A0A1X1VCQ8_MYCGS</name>
<sequence>MTNDPIEPLEIARNVVLVDVEVLKNAVLLACRAPSVHNSQPWRWVVEHSGNIYTAHLFVDRQRTVPATDHSGRQTLMSCGAALDHLQVAMTAAHWQASITRLPNPNDPDHLAIVEFSPIDHVTAAQRQRAQAILQRRTDRLPFHRPSYWNLFEPVLRGAVDDDVAMLDVLTDEQRPLLVQASQFSEALRRDDASYHAELDWWTSPFALAEGVPPSALASDTERLRVDVGRDFPVRSHQQRRAQITADWSKILVLSTPHDARIDVLRCGEVLSTILLECTVAGMATCTLSHLIESRESRDIIRGLIGQRGEPQVLVRVGITPPIDDFPSPTPRRPLASVLEIRRKPEKG</sequence>
<dbReference type="PANTHER" id="PTHR23026:SF123">
    <property type="entry name" value="NAD(P)H NITROREDUCTASE RV3131-RELATED"/>
    <property type="match status" value="1"/>
</dbReference>
<dbReference type="InterPro" id="IPR050627">
    <property type="entry name" value="Nitroreductase/BluB"/>
</dbReference>
<comment type="caution">
    <text evidence="1">The sequence shown here is derived from an EMBL/GenBank/DDBJ whole genome shotgun (WGS) entry which is preliminary data.</text>
</comment>
<dbReference type="GO" id="GO:0016491">
    <property type="term" value="F:oxidoreductase activity"/>
    <property type="evidence" value="ECO:0007669"/>
    <property type="project" value="InterPro"/>
</dbReference>
<dbReference type="PANTHER" id="PTHR23026">
    <property type="entry name" value="NADPH NITROREDUCTASE"/>
    <property type="match status" value="1"/>
</dbReference>
<dbReference type="SUPFAM" id="SSF55469">
    <property type="entry name" value="FMN-dependent nitroreductase-like"/>
    <property type="match status" value="2"/>
</dbReference>
<reference evidence="1 2" key="1">
    <citation type="submission" date="2016-01" db="EMBL/GenBank/DDBJ databases">
        <title>The new phylogeny of the genus Mycobacterium.</title>
        <authorList>
            <person name="Tarcisio F."/>
            <person name="Conor M."/>
            <person name="Antonella G."/>
            <person name="Elisabetta G."/>
            <person name="Giulia F.S."/>
            <person name="Sara T."/>
            <person name="Anna F."/>
            <person name="Clotilde B."/>
            <person name="Roberto B."/>
            <person name="Veronica D.S."/>
            <person name="Fabio R."/>
            <person name="Monica P."/>
            <person name="Olivier J."/>
            <person name="Enrico T."/>
            <person name="Nicola S."/>
        </authorList>
    </citation>
    <scope>NUCLEOTIDE SEQUENCE [LARGE SCALE GENOMIC DNA]</scope>
    <source>
        <strain evidence="1 2">DSM 43505</strain>
    </source>
</reference>
<dbReference type="Gene3D" id="3.40.109.10">
    <property type="entry name" value="NADH Oxidase"/>
    <property type="match status" value="1"/>
</dbReference>
<accession>A0A1X1VCQ8</accession>
<organism evidence="1 2">
    <name type="scientific">Mycobacterium gastri</name>
    <dbReference type="NCBI Taxonomy" id="1777"/>
    <lineage>
        <taxon>Bacteria</taxon>
        <taxon>Bacillati</taxon>
        <taxon>Actinomycetota</taxon>
        <taxon>Actinomycetes</taxon>
        <taxon>Mycobacteriales</taxon>
        <taxon>Mycobacteriaceae</taxon>
        <taxon>Mycobacterium</taxon>
    </lineage>
</organism>
<dbReference type="EMBL" id="LQOX01000115">
    <property type="protein sequence ID" value="ORV66855.1"/>
    <property type="molecule type" value="Genomic_DNA"/>
</dbReference>
<dbReference type="AlphaFoldDB" id="A0A1X1VCQ8"/>
<gene>
    <name evidence="1" type="ORF">AWC07_10410</name>
</gene>
<proteinExistence type="predicted"/>
<evidence type="ECO:0000313" key="2">
    <source>
        <dbReference type="Proteomes" id="UP000193738"/>
    </source>
</evidence>
<protein>
    <submittedName>
        <fullName evidence="1">NAD(P)H nitroreductase</fullName>
    </submittedName>
</protein>